<dbReference type="InterPro" id="IPR019253">
    <property type="entry name" value="DUF2244_TM"/>
</dbReference>
<reference evidence="2 3" key="1">
    <citation type="submission" date="2016-10" db="EMBL/GenBank/DDBJ databases">
        <authorList>
            <person name="de Groot N.N."/>
        </authorList>
    </citation>
    <scope>NUCLEOTIDE SEQUENCE [LARGE SCALE GENOMIC DNA]</scope>
    <source>
        <strain evidence="2 3">DSM 19547</strain>
    </source>
</reference>
<proteinExistence type="predicted"/>
<name>A0A1I5KJ68_9RHOB</name>
<organism evidence="2 3">
    <name type="scientific">Tranquillimonas alkanivorans</name>
    <dbReference type="NCBI Taxonomy" id="441119"/>
    <lineage>
        <taxon>Bacteria</taxon>
        <taxon>Pseudomonadati</taxon>
        <taxon>Pseudomonadota</taxon>
        <taxon>Alphaproteobacteria</taxon>
        <taxon>Rhodobacterales</taxon>
        <taxon>Roseobacteraceae</taxon>
        <taxon>Tranquillimonas</taxon>
    </lineage>
</organism>
<dbReference type="Proteomes" id="UP000199356">
    <property type="component" value="Unassembled WGS sequence"/>
</dbReference>
<dbReference type="OrthoDB" id="9808190at2"/>
<feature type="transmembrane region" description="Helical" evidence="1">
    <location>
        <begin position="42"/>
        <end position="60"/>
    </location>
</feature>
<accession>A0A1I5KJ68</accession>
<dbReference type="EMBL" id="FOXA01000001">
    <property type="protein sequence ID" value="SFO85110.1"/>
    <property type="molecule type" value="Genomic_DNA"/>
</dbReference>
<keyword evidence="3" id="KW-1185">Reference proteome</keyword>
<keyword evidence="1" id="KW-0812">Transmembrane</keyword>
<evidence type="ECO:0000313" key="3">
    <source>
        <dbReference type="Proteomes" id="UP000199356"/>
    </source>
</evidence>
<sequence length="177" mass="19695">MPLNWIKKTEGAPVDAGAFSHAAGVPVAHLELWPHRSLPPKGFAGVMLAAFALILVPLFPLLGTPVAWGLLPFLMGAIWLLWAGLRRSYRDGELSEELTLWSDRIEVRRTNPRGPAQEWHANPYWVRVTMHEKGGPVENYVTLSGDGREVELGAFLSPEERTELYDDLSEMLSRVAA</sequence>
<keyword evidence="1" id="KW-1133">Transmembrane helix</keyword>
<evidence type="ECO:0000313" key="2">
    <source>
        <dbReference type="EMBL" id="SFO85110.1"/>
    </source>
</evidence>
<feature type="transmembrane region" description="Helical" evidence="1">
    <location>
        <begin position="66"/>
        <end position="85"/>
    </location>
</feature>
<dbReference type="STRING" id="441119.SAMN04488047_101146"/>
<dbReference type="AlphaFoldDB" id="A0A1I5KJ68"/>
<dbReference type="RefSeq" id="WP_093416382.1">
    <property type="nucleotide sequence ID" value="NZ_FOXA01000001.1"/>
</dbReference>
<protein>
    <submittedName>
        <fullName evidence="2">Uncharacterized membrane protein</fullName>
    </submittedName>
</protein>
<gene>
    <name evidence="2" type="ORF">SAMN04488047_101146</name>
</gene>
<dbReference type="Pfam" id="PF10003">
    <property type="entry name" value="DUF2244"/>
    <property type="match status" value="1"/>
</dbReference>
<keyword evidence="1" id="KW-0472">Membrane</keyword>
<evidence type="ECO:0000256" key="1">
    <source>
        <dbReference type="SAM" id="Phobius"/>
    </source>
</evidence>